<dbReference type="InterPro" id="IPR044859">
    <property type="entry name" value="Allene_oxi_cyc_Dirigent"/>
</dbReference>
<dbReference type="AlphaFoldDB" id="A0AA86SNK3"/>
<dbReference type="InterPro" id="IPR004265">
    <property type="entry name" value="Dirigent"/>
</dbReference>
<dbReference type="Gramene" id="rna-AYBTSS11_LOCUS21434">
    <property type="protein sequence ID" value="CAJ1967912.1"/>
    <property type="gene ID" value="gene-AYBTSS11_LOCUS21434"/>
</dbReference>
<dbReference type="Gene3D" id="2.40.480.10">
    <property type="entry name" value="Allene oxide cyclase-like"/>
    <property type="match status" value="1"/>
</dbReference>
<protein>
    <recommendedName>
        <fullName evidence="4">Dirigent protein</fullName>
    </recommendedName>
</protein>
<keyword evidence="5" id="KW-1133">Transmembrane helix</keyword>
<keyword evidence="5" id="KW-0472">Membrane</keyword>
<dbReference type="GO" id="GO:0048046">
    <property type="term" value="C:apoplast"/>
    <property type="evidence" value="ECO:0007669"/>
    <property type="project" value="UniProtKB-SubCell"/>
</dbReference>
<dbReference type="PANTHER" id="PTHR46215:SF1">
    <property type="entry name" value="DIRIGENT PROTEIN 18"/>
    <property type="match status" value="1"/>
</dbReference>
<comment type="similarity">
    <text evidence="1 4">Belongs to the plant dirigent protein family.</text>
</comment>
<dbReference type="Proteomes" id="UP001189624">
    <property type="component" value="Chromosome 7"/>
</dbReference>
<dbReference type="Pfam" id="PF03018">
    <property type="entry name" value="Dirigent"/>
    <property type="match status" value="1"/>
</dbReference>
<comment type="function">
    <text evidence="4">Dirigent proteins impart stereoselectivity on the phenoxy radical-coupling reaction, yielding optically active lignans from two molecules of coniferyl alcohol in the biosynthesis of lignans, flavonolignans, and alkaloids and thus plays a central role in plant secondary metabolism.</text>
</comment>
<keyword evidence="7" id="KW-1185">Reference proteome</keyword>
<feature type="transmembrane region" description="Helical" evidence="5">
    <location>
        <begin position="6"/>
        <end position="27"/>
    </location>
</feature>
<evidence type="ECO:0000313" key="6">
    <source>
        <dbReference type="EMBL" id="CAJ1967912.1"/>
    </source>
</evidence>
<evidence type="ECO:0000256" key="2">
    <source>
        <dbReference type="ARBA" id="ARBA00011738"/>
    </source>
</evidence>
<evidence type="ECO:0000256" key="4">
    <source>
        <dbReference type="RuleBase" id="RU363099"/>
    </source>
</evidence>
<feature type="transmembrane region" description="Helical" evidence="5">
    <location>
        <begin position="64"/>
        <end position="87"/>
    </location>
</feature>
<organism evidence="6 7">
    <name type="scientific">Sphenostylis stenocarpa</name>
    <dbReference type="NCBI Taxonomy" id="92480"/>
    <lineage>
        <taxon>Eukaryota</taxon>
        <taxon>Viridiplantae</taxon>
        <taxon>Streptophyta</taxon>
        <taxon>Embryophyta</taxon>
        <taxon>Tracheophyta</taxon>
        <taxon>Spermatophyta</taxon>
        <taxon>Magnoliopsida</taxon>
        <taxon>eudicotyledons</taxon>
        <taxon>Gunneridae</taxon>
        <taxon>Pentapetalae</taxon>
        <taxon>rosids</taxon>
        <taxon>fabids</taxon>
        <taxon>Fabales</taxon>
        <taxon>Fabaceae</taxon>
        <taxon>Papilionoideae</taxon>
        <taxon>50 kb inversion clade</taxon>
        <taxon>NPAAA clade</taxon>
        <taxon>indigoferoid/millettioid clade</taxon>
        <taxon>Phaseoleae</taxon>
        <taxon>Sphenostylis</taxon>
    </lineage>
</organism>
<evidence type="ECO:0000256" key="5">
    <source>
        <dbReference type="SAM" id="Phobius"/>
    </source>
</evidence>
<keyword evidence="3 4" id="KW-0964">Secreted</keyword>
<proteinExistence type="inferred from homology"/>
<comment type="subunit">
    <text evidence="2 4">Homodimer.</text>
</comment>
<keyword evidence="5" id="KW-0812">Transmembrane</keyword>
<name>A0AA86SNK3_9FABA</name>
<keyword evidence="4" id="KW-0052">Apoplast</keyword>
<evidence type="ECO:0000256" key="1">
    <source>
        <dbReference type="ARBA" id="ARBA00010746"/>
    </source>
</evidence>
<reference evidence="6" key="1">
    <citation type="submission" date="2023-10" db="EMBL/GenBank/DDBJ databases">
        <authorList>
            <person name="Domelevo Entfellner J.-B."/>
        </authorList>
    </citation>
    <scope>NUCLEOTIDE SEQUENCE</scope>
</reference>
<dbReference type="PANTHER" id="PTHR46215">
    <property type="entry name" value="DIRIGENT PROTEIN 24-RELATED"/>
    <property type="match status" value="1"/>
</dbReference>
<gene>
    <name evidence="6" type="ORF">AYBTSS11_LOCUS21434</name>
</gene>
<sequence length="308" mass="32270">MDVGWISAWVRVINEWFAATIYIWMLISPIVRQNKAKDNGGTVQETVVSTKELNSISLNPKAQIMSLGSSTTAFCVTMLFAFALMVVPICMAATEPVIELYIHDILGGSNPTARPVTGLLGSIYSGQVPFATPVGFKTPQGGIPIPNANGAIPTVNGVTGIPLGTGLAGTTFAPNNNNQNNAPLEIGPDGLGIGFGTITVIDDVLTSQPELGSQLIGKAQGVYVASSADGTRQMMAFTALFEGGEYGDSLNFYGLYKIGSTMSKLSVIGGTGKFKSARGFAELRPLIPPGQVSTDGAETLLRITVHLN</sequence>
<evidence type="ECO:0000256" key="3">
    <source>
        <dbReference type="ARBA" id="ARBA00022525"/>
    </source>
</evidence>
<comment type="subcellular location">
    <subcellularLocation>
        <location evidence="4">Secreted</location>
        <location evidence="4">Extracellular space</location>
        <location evidence="4">Apoplast</location>
    </subcellularLocation>
</comment>
<accession>A0AA86SNK3</accession>
<dbReference type="EMBL" id="OY731404">
    <property type="protein sequence ID" value="CAJ1967912.1"/>
    <property type="molecule type" value="Genomic_DNA"/>
</dbReference>
<dbReference type="GO" id="GO:0009699">
    <property type="term" value="P:phenylpropanoid biosynthetic process"/>
    <property type="evidence" value="ECO:0007669"/>
    <property type="project" value="UniProtKB-ARBA"/>
</dbReference>
<evidence type="ECO:0000313" key="7">
    <source>
        <dbReference type="Proteomes" id="UP001189624"/>
    </source>
</evidence>